<proteinExistence type="inferred from homology"/>
<dbReference type="GeneID" id="5231822"/>
<name>A5E345_LODEL</name>
<keyword evidence="5" id="KW-0496">Mitochondrion</keyword>
<comment type="similarity">
    <text evidence="5">Belongs to the amidase family. GatA subfamily.</text>
</comment>
<keyword evidence="8" id="KW-1185">Reference proteome</keyword>
<feature type="active site" description="Charge relay system" evidence="5">
    <location>
        <position position="133"/>
    </location>
</feature>
<evidence type="ECO:0000313" key="7">
    <source>
        <dbReference type="EMBL" id="EDK45853.1"/>
    </source>
</evidence>
<reference evidence="7 8" key="1">
    <citation type="journal article" date="2009" name="Nature">
        <title>Evolution of pathogenicity and sexual reproduction in eight Candida genomes.</title>
        <authorList>
            <person name="Butler G."/>
            <person name="Rasmussen M.D."/>
            <person name="Lin M.F."/>
            <person name="Santos M.A."/>
            <person name="Sakthikumar S."/>
            <person name="Munro C.A."/>
            <person name="Rheinbay E."/>
            <person name="Grabherr M."/>
            <person name="Forche A."/>
            <person name="Reedy J.L."/>
            <person name="Agrafioti I."/>
            <person name="Arnaud M.B."/>
            <person name="Bates S."/>
            <person name="Brown A.J."/>
            <person name="Brunke S."/>
            <person name="Costanzo M.C."/>
            <person name="Fitzpatrick D.A."/>
            <person name="de Groot P.W."/>
            <person name="Harris D."/>
            <person name="Hoyer L.L."/>
            <person name="Hube B."/>
            <person name="Klis F.M."/>
            <person name="Kodira C."/>
            <person name="Lennard N."/>
            <person name="Logue M.E."/>
            <person name="Martin R."/>
            <person name="Neiman A.M."/>
            <person name="Nikolaou E."/>
            <person name="Quail M.A."/>
            <person name="Quinn J."/>
            <person name="Santos M.C."/>
            <person name="Schmitzberger F.F."/>
            <person name="Sherlock G."/>
            <person name="Shah P."/>
            <person name="Silverstein K.A."/>
            <person name="Skrzypek M.S."/>
            <person name="Soll D."/>
            <person name="Staggs R."/>
            <person name="Stansfield I."/>
            <person name="Stumpf M.P."/>
            <person name="Sudbery P.E."/>
            <person name="Srikantha T."/>
            <person name="Zeng Q."/>
            <person name="Berman J."/>
            <person name="Berriman M."/>
            <person name="Heitman J."/>
            <person name="Gow N.A."/>
            <person name="Lorenz M.C."/>
            <person name="Birren B.W."/>
            <person name="Kellis M."/>
            <person name="Cuomo C.A."/>
        </authorList>
    </citation>
    <scope>NUCLEOTIDE SEQUENCE [LARGE SCALE GENOMIC DNA]</scope>
    <source>
        <strain evidence="8">ATCC 11503 / BCRC 21390 / CBS 2605 / JCM 1781 / NBRC 1676 / NRRL YB-4239</strain>
    </source>
</reference>
<keyword evidence="3 5" id="KW-0067">ATP-binding</keyword>
<dbReference type="InParanoid" id="A5E345"/>
<dbReference type="SUPFAM" id="SSF75304">
    <property type="entry name" value="Amidase signature (AS) enzymes"/>
    <property type="match status" value="1"/>
</dbReference>
<dbReference type="GO" id="GO:0032543">
    <property type="term" value="P:mitochondrial translation"/>
    <property type="evidence" value="ECO:0007669"/>
    <property type="project" value="UniProtKB-UniRule"/>
</dbReference>
<keyword evidence="4 5" id="KW-0648">Protein biosynthesis</keyword>
<evidence type="ECO:0000313" key="8">
    <source>
        <dbReference type="Proteomes" id="UP000001996"/>
    </source>
</evidence>
<dbReference type="InterPro" id="IPR004412">
    <property type="entry name" value="GatA"/>
</dbReference>
<evidence type="ECO:0000256" key="5">
    <source>
        <dbReference type="HAMAP-Rule" id="MF_03150"/>
    </source>
</evidence>
<dbReference type="EMBL" id="CH981528">
    <property type="protein sequence ID" value="EDK45853.1"/>
    <property type="molecule type" value="Genomic_DNA"/>
</dbReference>
<comment type="subunit">
    <text evidence="5">Subunit of the heterotrimeric GatFAB amidotransferase (AdT) complex, composed of A, B and F subunits.</text>
</comment>
<evidence type="ECO:0000256" key="4">
    <source>
        <dbReference type="ARBA" id="ARBA00022917"/>
    </source>
</evidence>
<comment type="subcellular location">
    <subcellularLocation>
        <location evidence="5">Mitochondrion</location>
    </subcellularLocation>
</comment>
<feature type="active site" description="Acyl-ester intermediate" evidence="5">
    <location>
        <position position="178"/>
    </location>
</feature>
<protein>
    <recommendedName>
        <fullName evidence="5">Glutamyl-tRNA(Gln) amidotransferase subunit A, mitochondrial</fullName>
        <shortName evidence="5">Glu-AdT subunit A</shortName>
        <ecNumber evidence="5">6.3.5.7</ecNumber>
    </recommendedName>
</protein>
<dbReference type="KEGG" id="lel:PVL30_004854"/>
<dbReference type="VEuPathDB" id="FungiDB:LELG_04032"/>
<evidence type="ECO:0000256" key="1">
    <source>
        <dbReference type="ARBA" id="ARBA00022598"/>
    </source>
</evidence>
<evidence type="ECO:0000256" key="3">
    <source>
        <dbReference type="ARBA" id="ARBA00022840"/>
    </source>
</evidence>
<organism evidence="7 8">
    <name type="scientific">Lodderomyces elongisporus (strain ATCC 11503 / CBS 2605 / JCM 1781 / NBRC 1676 / NRRL YB-4239)</name>
    <name type="common">Yeast</name>
    <name type="synonym">Saccharomyces elongisporus</name>
    <dbReference type="NCBI Taxonomy" id="379508"/>
    <lineage>
        <taxon>Eukaryota</taxon>
        <taxon>Fungi</taxon>
        <taxon>Dikarya</taxon>
        <taxon>Ascomycota</taxon>
        <taxon>Saccharomycotina</taxon>
        <taxon>Pichiomycetes</taxon>
        <taxon>Debaryomycetaceae</taxon>
        <taxon>Candida/Lodderomyces clade</taxon>
        <taxon>Lodderomyces</taxon>
    </lineage>
</organism>
<dbReference type="PANTHER" id="PTHR11895:SF7">
    <property type="entry name" value="GLUTAMYL-TRNA(GLN) AMIDOTRANSFERASE SUBUNIT A, MITOCHONDRIAL"/>
    <property type="match status" value="1"/>
</dbReference>
<dbReference type="HAMAP" id="MF_00120">
    <property type="entry name" value="GatA"/>
    <property type="match status" value="1"/>
</dbReference>
<dbReference type="OrthoDB" id="421993at2759"/>
<dbReference type="GO" id="GO:0030956">
    <property type="term" value="C:glutamyl-tRNA(Gln) amidotransferase complex"/>
    <property type="evidence" value="ECO:0007669"/>
    <property type="project" value="UniProtKB-UniRule"/>
</dbReference>
<accession>A5E345</accession>
<evidence type="ECO:0000259" key="6">
    <source>
        <dbReference type="Pfam" id="PF01425"/>
    </source>
</evidence>
<keyword evidence="2 5" id="KW-0547">Nucleotide-binding</keyword>
<gene>
    <name evidence="5" type="primary">HER2</name>
    <name evidence="7" type="ORF">LELG_04032</name>
</gene>
<dbReference type="FunCoup" id="A5E345">
    <property type="interactions" value="330"/>
</dbReference>
<dbReference type="InterPro" id="IPR023631">
    <property type="entry name" value="Amidase_dom"/>
</dbReference>
<comment type="catalytic activity">
    <reaction evidence="5">
        <text>L-glutamyl-tRNA(Gln) + L-glutamine + ATP + H2O = L-glutaminyl-tRNA(Gln) + L-glutamate + ADP + phosphate + H(+)</text>
        <dbReference type="Rhea" id="RHEA:17521"/>
        <dbReference type="Rhea" id="RHEA-COMP:9681"/>
        <dbReference type="Rhea" id="RHEA-COMP:9684"/>
        <dbReference type="ChEBI" id="CHEBI:15377"/>
        <dbReference type="ChEBI" id="CHEBI:15378"/>
        <dbReference type="ChEBI" id="CHEBI:29985"/>
        <dbReference type="ChEBI" id="CHEBI:30616"/>
        <dbReference type="ChEBI" id="CHEBI:43474"/>
        <dbReference type="ChEBI" id="CHEBI:58359"/>
        <dbReference type="ChEBI" id="CHEBI:78520"/>
        <dbReference type="ChEBI" id="CHEBI:78521"/>
        <dbReference type="ChEBI" id="CHEBI:456216"/>
        <dbReference type="EC" id="6.3.5.7"/>
    </reaction>
</comment>
<evidence type="ECO:0000256" key="2">
    <source>
        <dbReference type="ARBA" id="ARBA00022741"/>
    </source>
</evidence>
<dbReference type="InterPro" id="IPR000120">
    <property type="entry name" value="Amidase"/>
</dbReference>
<feature type="active site" description="Charge relay system" evidence="5">
    <location>
        <position position="58"/>
    </location>
</feature>
<keyword evidence="1 5" id="KW-0436">Ligase</keyword>
<dbReference type="STRING" id="379508.A5E345"/>
<dbReference type="HOGENOM" id="CLU_009600_7_6_1"/>
<dbReference type="Pfam" id="PF01425">
    <property type="entry name" value="Amidase"/>
    <property type="match status" value="2"/>
</dbReference>
<dbReference type="eggNOG" id="KOG1211">
    <property type="taxonomic scope" value="Eukaryota"/>
</dbReference>
<dbReference type="Proteomes" id="UP000001996">
    <property type="component" value="Unassembled WGS sequence"/>
</dbReference>
<dbReference type="GO" id="GO:0050567">
    <property type="term" value="F:glutaminyl-tRNA synthase (glutamine-hydrolyzing) activity"/>
    <property type="evidence" value="ECO:0007669"/>
    <property type="project" value="UniProtKB-UniRule"/>
</dbReference>
<dbReference type="PANTHER" id="PTHR11895">
    <property type="entry name" value="TRANSAMIDASE"/>
    <property type="match status" value="1"/>
</dbReference>
<dbReference type="GO" id="GO:0070681">
    <property type="term" value="P:glutaminyl-tRNAGln biosynthesis via transamidation"/>
    <property type="evidence" value="ECO:0007669"/>
    <property type="project" value="UniProtKB-UniRule"/>
</dbReference>
<dbReference type="EC" id="6.3.5.7" evidence="5"/>
<comment type="function">
    <text evidence="5">Allows the formation of correctly charged Gln-tRNA(Gln) through the transamidation of misacylated Glu-tRNA(Gln) in the mitochondria. The reaction takes place in the presence of glutamine and ATP through an activated gamma-phospho-Glu-tRNA(Gln).</text>
</comment>
<sequence>MRQLRQHIRFYGLRQSHHPDKFNCLISQQRIEPKLLTSNESGKAQSSPSLSNLTYACKDNIVTRNTNSTAASHALYNYKSPFDATVVELLSREGATCIGKANLDEFGMGSANRNSYYGDVVNPFRPGTVPGGSLGGSAAAVCIPNAKEKSNSEKEVRGGGEVGEALSDFALGTDTGGSVRLPAAYCNVIGFKPTYGRISRWGVIPYAQTLDTVGILARKVDIVQRVYDVVNRFDEKDPTSLPVEVRSKIQSVSDGQDESRKFVIGVPEQFVMRELSDTVREKWSEALDKFASLGHKVISINLRSICKALPAYYTIATSEAASNLARYDGTRYGYTAETPENHEQDLMRLIFQNRTESLGKEVQRRIILGNYTLSSESAAYYMMANEVREKLAQDFSSFFTNEHPLLCDASKKKPSEQLCDLMVCPTAMDVAPTVEEYLSQDKESILNGYVNDVFTVPASLVGIPTISMPFDGVGIQLMGQFGDDALVLQAAKLLEQN</sequence>
<dbReference type="InterPro" id="IPR036928">
    <property type="entry name" value="AS_sf"/>
</dbReference>
<dbReference type="AlphaFoldDB" id="A5E345"/>
<dbReference type="GO" id="GO:0005739">
    <property type="term" value="C:mitochondrion"/>
    <property type="evidence" value="ECO:0007669"/>
    <property type="project" value="UniProtKB-SubCell"/>
</dbReference>
<dbReference type="Gene3D" id="3.90.1300.10">
    <property type="entry name" value="Amidase signature (AS) domain"/>
    <property type="match status" value="1"/>
</dbReference>
<feature type="domain" description="Amidase" evidence="6">
    <location>
        <begin position="162"/>
        <end position="488"/>
    </location>
</feature>
<dbReference type="GO" id="GO:0005524">
    <property type="term" value="F:ATP binding"/>
    <property type="evidence" value="ECO:0007669"/>
    <property type="project" value="UniProtKB-KW"/>
</dbReference>
<dbReference type="OMA" id="QPASYCG"/>
<feature type="domain" description="Amidase" evidence="6">
    <location>
        <begin position="41"/>
        <end position="142"/>
    </location>
</feature>